<dbReference type="OrthoDB" id="9775296at2"/>
<evidence type="ECO:0000256" key="2">
    <source>
        <dbReference type="ARBA" id="ARBA00023002"/>
    </source>
</evidence>
<gene>
    <name evidence="6" type="ORF">SAMN04488099_11060</name>
</gene>
<dbReference type="RefSeq" id="WP_091481711.1">
    <property type="nucleotide sequence ID" value="NZ_BJYC01000012.1"/>
</dbReference>
<dbReference type="AlphaFoldDB" id="A0A1H7LZP6"/>
<dbReference type="STRING" id="426702.SAMN04488099_11060"/>
<keyword evidence="7" id="KW-1185">Reference proteome</keyword>
<dbReference type="InterPro" id="IPR020904">
    <property type="entry name" value="Sc_DH/Rdtase_CS"/>
</dbReference>
<dbReference type="PRINTS" id="PR00080">
    <property type="entry name" value="SDRFAMILY"/>
</dbReference>
<dbReference type="InterPro" id="IPR036291">
    <property type="entry name" value="NAD(P)-bd_dom_sf"/>
</dbReference>
<keyword evidence="5" id="KW-0472">Membrane</keyword>
<dbReference type="PRINTS" id="PR00081">
    <property type="entry name" value="GDHRDH"/>
</dbReference>
<dbReference type="GO" id="GO:0016020">
    <property type="term" value="C:membrane"/>
    <property type="evidence" value="ECO:0007669"/>
    <property type="project" value="TreeGrafter"/>
</dbReference>
<dbReference type="PANTHER" id="PTHR44196:SF1">
    <property type="entry name" value="DEHYDROGENASE_REDUCTASE SDR FAMILY MEMBER 7B"/>
    <property type="match status" value="1"/>
</dbReference>
<accession>A0A1H7LZP6</accession>
<dbReference type="PANTHER" id="PTHR44196">
    <property type="entry name" value="DEHYDROGENASE/REDUCTASE SDR FAMILY MEMBER 7B"/>
    <property type="match status" value="1"/>
</dbReference>
<dbReference type="Gene3D" id="3.40.50.720">
    <property type="entry name" value="NAD(P)-binding Rossmann-like Domain"/>
    <property type="match status" value="1"/>
</dbReference>
<feature type="transmembrane region" description="Helical" evidence="5">
    <location>
        <begin position="330"/>
        <end position="352"/>
    </location>
</feature>
<dbReference type="Proteomes" id="UP000199081">
    <property type="component" value="Unassembled WGS sequence"/>
</dbReference>
<evidence type="ECO:0000256" key="4">
    <source>
        <dbReference type="SAM" id="MobiDB-lite"/>
    </source>
</evidence>
<keyword evidence="5" id="KW-1133">Transmembrane helix</keyword>
<protein>
    <submittedName>
        <fullName evidence="6">NADP-dependent 3-hydroxy acid dehydrogenase YdfG</fullName>
    </submittedName>
</protein>
<evidence type="ECO:0000313" key="6">
    <source>
        <dbReference type="EMBL" id="SEL04208.1"/>
    </source>
</evidence>
<dbReference type="PROSITE" id="PS00061">
    <property type="entry name" value="ADH_SHORT"/>
    <property type="match status" value="1"/>
</dbReference>
<evidence type="ECO:0000256" key="3">
    <source>
        <dbReference type="RuleBase" id="RU000363"/>
    </source>
</evidence>
<reference evidence="7" key="1">
    <citation type="submission" date="2016-10" db="EMBL/GenBank/DDBJ databases">
        <authorList>
            <person name="Varghese N."/>
            <person name="Submissions S."/>
        </authorList>
    </citation>
    <scope>NUCLEOTIDE SEQUENCE [LARGE SCALE GENOMIC DNA]</scope>
    <source>
        <strain evidence="7">DSM 19183</strain>
    </source>
</reference>
<feature type="region of interest" description="Disordered" evidence="4">
    <location>
        <begin position="287"/>
        <end position="314"/>
    </location>
</feature>
<dbReference type="SUPFAM" id="SSF51735">
    <property type="entry name" value="NAD(P)-binding Rossmann-fold domains"/>
    <property type="match status" value="1"/>
</dbReference>
<sequence length="401" mass="44601">MTQRKVTDTKPLNSLTLKLKNLNDQVMVITGATSGIGLVTARMAAEKEAKLVLAGTEEDALKTLTDELKNQGTEVVYVVTDVSKKEDVDRLAEETVKEYGGFDTWVNNAAVAIYGHITDVPIEDARQLFEVNYWGTLYGSLAALNHFKDKETAGALINLGSVVGNRTFPIQGTYSSSKFAVHSLTDALRMEAEKDHIPVVVSQIHPARVDTPYGDHAASYIDKAPSHDAMMYPPESVAEAILHVAQNPTRDMFVGGQSKMISLMAAIMPRFTDHFLEKSVYKTNYDESREAGSPKESTLHGNAEELKERGTNSGWHRKGSWMVKAKKHPLLFWLPIIGLFLTIFTLLLPSSYKKKNMHKAKKMMHKKKAKAMVKHPKAAFKAEKAMWKHPKAAMKAEKAMM</sequence>
<comment type="similarity">
    <text evidence="1 3">Belongs to the short-chain dehydrogenases/reductases (SDR) family.</text>
</comment>
<dbReference type="InterPro" id="IPR002347">
    <property type="entry name" value="SDR_fam"/>
</dbReference>
<dbReference type="Pfam" id="PF00106">
    <property type="entry name" value="adh_short"/>
    <property type="match status" value="1"/>
</dbReference>
<proteinExistence type="inferred from homology"/>
<keyword evidence="5" id="KW-0812">Transmembrane</keyword>
<dbReference type="GO" id="GO:0016491">
    <property type="term" value="F:oxidoreductase activity"/>
    <property type="evidence" value="ECO:0007669"/>
    <property type="project" value="UniProtKB-KW"/>
</dbReference>
<evidence type="ECO:0000256" key="5">
    <source>
        <dbReference type="SAM" id="Phobius"/>
    </source>
</evidence>
<keyword evidence="2" id="KW-0560">Oxidoreductase</keyword>
<dbReference type="EMBL" id="FNZU01000010">
    <property type="protein sequence ID" value="SEL04208.1"/>
    <property type="molecule type" value="Genomic_DNA"/>
</dbReference>
<name>A0A1H7LZP6_9LACT</name>
<organism evidence="6 7">
    <name type="scientific">Alkalibacterium pelagium</name>
    <dbReference type="NCBI Taxonomy" id="426702"/>
    <lineage>
        <taxon>Bacteria</taxon>
        <taxon>Bacillati</taxon>
        <taxon>Bacillota</taxon>
        <taxon>Bacilli</taxon>
        <taxon>Lactobacillales</taxon>
        <taxon>Carnobacteriaceae</taxon>
        <taxon>Alkalibacterium</taxon>
    </lineage>
</organism>
<evidence type="ECO:0000256" key="1">
    <source>
        <dbReference type="ARBA" id="ARBA00006484"/>
    </source>
</evidence>
<evidence type="ECO:0000313" key="7">
    <source>
        <dbReference type="Proteomes" id="UP000199081"/>
    </source>
</evidence>
<dbReference type="NCBIfam" id="NF005495">
    <property type="entry name" value="PRK07109.1"/>
    <property type="match status" value="1"/>
</dbReference>